<dbReference type="InterPro" id="IPR039156">
    <property type="entry name" value="PHAF1/BROMI"/>
</dbReference>
<protein>
    <submittedName>
        <fullName evidence="2">Upf0183 protein at3g51130</fullName>
    </submittedName>
</protein>
<name>A0A830D7I3_9LAMI</name>
<dbReference type="EMBL" id="BMAC01001665">
    <property type="protein sequence ID" value="GFQ07677.1"/>
    <property type="molecule type" value="Genomic_DNA"/>
</dbReference>
<dbReference type="OrthoDB" id="411211at2759"/>
<dbReference type="PANTHER" id="PTHR13465">
    <property type="entry name" value="UPF0183 PROTEIN"/>
    <property type="match status" value="1"/>
</dbReference>
<dbReference type="PANTHER" id="PTHR13465:SF2">
    <property type="entry name" value="PHAGOSOME ASSEMBLY FACTOR 1"/>
    <property type="match status" value="1"/>
</dbReference>
<dbReference type="InterPro" id="IPR005373">
    <property type="entry name" value="PHAF1"/>
</dbReference>
<dbReference type="AlphaFoldDB" id="A0A830D7I3"/>
<evidence type="ECO:0000313" key="3">
    <source>
        <dbReference type="Proteomes" id="UP000653305"/>
    </source>
</evidence>
<proteinExistence type="inferred from homology"/>
<evidence type="ECO:0000256" key="1">
    <source>
        <dbReference type="ARBA" id="ARBA00024339"/>
    </source>
</evidence>
<gene>
    <name evidence="2" type="ORF">PHJA_002911800</name>
</gene>
<evidence type="ECO:0000313" key="2">
    <source>
        <dbReference type="EMBL" id="GFQ07677.1"/>
    </source>
</evidence>
<keyword evidence="3" id="KW-1185">Reference proteome</keyword>
<sequence length="410" mass="45880">MPLFFAIFNSSHRPDHLNHNHFNTYSETKKKMQRSRRRCEGTAMGSIVLDLRPGIGIGPFSLGMPICEAFAQIEQQPNVYDVVHVKCYDEEPLKLDIVISFPDHGFHLRFDPWSQRLRLIEIFDVKRLQMRYATALIGGPSTLATFVAVYALFGPTYPGIYDKERGVYTLFYPGLSFAFPIPSQYADCCHNREAELPLEFPDGTTPVTCRVSVYDSSTDSKVGVGSSMSKACVPPLPAGSLYMEEVQVTDVWTELGRPCGIHQKQVDQMVMPFCFRIFGHEQPSVEITFTITSPVALDILFDGQTHKIKKFILHTNYPGHVDFNSYMKCNFVIYTSDFGGSLHDSVNTTSKCAITPSTKWEQVKETLGDCGRPAIQTQGSTTNPFGSTFVYGYPYVAFEDQAGVQSNGGK</sequence>
<dbReference type="Proteomes" id="UP000653305">
    <property type="component" value="Unassembled WGS sequence"/>
</dbReference>
<comment type="similarity">
    <text evidence="1">Belongs to the PHAF1 family.</text>
</comment>
<dbReference type="Pfam" id="PF03676">
    <property type="entry name" value="PHAF1"/>
    <property type="match status" value="2"/>
</dbReference>
<comment type="caution">
    <text evidence="2">The sequence shown here is derived from an EMBL/GenBank/DDBJ whole genome shotgun (WGS) entry which is preliminary data.</text>
</comment>
<reference evidence="2" key="1">
    <citation type="submission" date="2020-07" db="EMBL/GenBank/DDBJ databases">
        <title>Ethylene signaling mediates host invasion by parasitic plants.</title>
        <authorList>
            <person name="Yoshida S."/>
        </authorList>
    </citation>
    <scope>NUCLEOTIDE SEQUENCE</scope>
    <source>
        <strain evidence="2">Okayama</strain>
    </source>
</reference>
<organism evidence="2 3">
    <name type="scientific">Phtheirospermum japonicum</name>
    <dbReference type="NCBI Taxonomy" id="374723"/>
    <lineage>
        <taxon>Eukaryota</taxon>
        <taxon>Viridiplantae</taxon>
        <taxon>Streptophyta</taxon>
        <taxon>Embryophyta</taxon>
        <taxon>Tracheophyta</taxon>
        <taxon>Spermatophyta</taxon>
        <taxon>Magnoliopsida</taxon>
        <taxon>eudicotyledons</taxon>
        <taxon>Gunneridae</taxon>
        <taxon>Pentapetalae</taxon>
        <taxon>asterids</taxon>
        <taxon>lamiids</taxon>
        <taxon>Lamiales</taxon>
        <taxon>Orobanchaceae</taxon>
        <taxon>Orobanchaceae incertae sedis</taxon>
        <taxon>Phtheirospermum</taxon>
    </lineage>
</organism>
<accession>A0A830D7I3</accession>